<feature type="region of interest" description="Disordered" evidence="8">
    <location>
        <begin position="1"/>
        <end position="22"/>
    </location>
</feature>
<reference evidence="10 11" key="1">
    <citation type="submission" date="2018-06" db="EMBL/GenBank/DDBJ databases">
        <title>Noncontiguous genome sequence of Ruminococcaceae bacterium ASD2818.</title>
        <authorList>
            <person name="Chaplin A.V."/>
            <person name="Sokolova S.R."/>
            <person name="Kochetkova T.O."/>
            <person name="Goltsov A.Y."/>
            <person name="Trofimov D.Y."/>
            <person name="Efimov B.A."/>
        </authorList>
    </citation>
    <scope>NUCLEOTIDE SEQUENCE [LARGE SCALE GENOMIC DNA]</scope>
    <source>
        <strain evidence="10 11">ASD2818</strain>
    </source>
</reference>
<dbReference type="SUPFAM" id="SSF161098">
    <property type="entry name" value="MetI-like"/>
    <property type="match status" value="1"/>
</dbReference>
<keyword evidence="2 7" id="KW-0813">Transport</keyword>
<dbReference type="Proteomes" id="UP000249377">
    <property type="component" value="Unassembled WGS sequence"/>
</dbReference>
<dbReference type="InterPro" id="IPR000515">
    <property type="entry name" value="MetI-like"/>
</dbReference>
<dbReference type="Pfam" id="PF00528">
    <property type="entry name" value="BPD_transp_1"/>
    <property type="match status" value="1"/>
</dbReference>
<proteinExistence type="inferred from homology"/>
<dbReference type="PROSITE" id="PS50928">
    <property type="entry name" value="ABC_TM1"/>
    <property type="match status" value="1"/>
</dbReference>
<feature type="transmembrane region" description="Helical" evidence="7">
    <location>
        <begin position="109"/>
        <end position="131"/>
    </location>
</feature>
<feature type="transmembrane region" description="Helical" evidence="7">
    <location>
        <begin position="36"/>
        <end position="59"/>
    </location>
</feature>
<evidence type="ECO:0000313" key="11">
    <source>
        <dbReference type="Proteomes" id="UP000249377"/>
    </source>
</evidence>
<evidence type="ECO:0000256" key="1">
    <source>
        <dbReference type="ARBA" id="ARBA00004651"/>
    </source>
</evidence>
<name>A0A328UEP8_9FIRM</name>
<accession>A0A328UEP8</accession>
<evidence type="ECO:0000256" key="8">
    <source>
        <dbReference type="SAM" id="MobiDB-lite"/>
    </source>
</evidence>
<keyword evidence="6 7" id="KW-0472">Membrane</keyword>
<evidence type="ECO:0000256" key="5">
    <source>
        <dbReference type="ARBA" id="ARBA00022989"/>
    </source>
</evidence>
<dbReference type="GO" id="GO:0005886">
    <property type="term" value="C:plasma membrane"/>
    <property type="evidence" value="ECO:0007669"/>
    <property type="project" value="UniProtKB-SubCell"/>
</dbReference>
<feature type="transmembrane region" description="Helical" evidence="7">
    <location>
        <begin position="231"/>
        <end position="255"/>
    </location>
</feature>
<evidence type="ECO:0000256" key="6">
    <source>
        <dbReference type="ARBA" id="ARBA00023136"/>
    </source>
</evidence>
<keyword evidence="3" id="KW-1003">Cell membrane</keyword>
<keyword evidence="5 7" id="KW-1133">Transmembrane helix</keyword>
<dbReference type="InterPro" id="IPR035906">
    <property type="entry name" value="MetI-like_sf"/>
</dbReference>
<dbReference type="AlphaFoldDB" id="A0A328UEP8"/>
<feature type="transmembrane region" description="Helical" evidence="7">
    <location>
        <begin position="143"/>
        <end position="164"/>
    </location>
</feature>
<evidence type="ECO:0000313" key="10">
    <source>
        <dbReference type="EMBL" id="RAQ22140.1"/>
    </source>
</evidence>
<protein>
    <submittedName>
        <fullName evidence="10">Sugar ABC transporter permease</fullName>
    </submittedName>
</protein>
<keyword evidence="11" id="KW-1185">Reference proteome</keyword>
<evidence type="ECO:0000259" key="9">
    <source>
        <dbReference type="PROSITE" id="PS50928"/>
    </source>
</evidence>
<evidence type="ECO:0000256" key="7">
    <source>
        <dbReference type="RuleBase" id="RU363032"/>
    </source>
</evidence>
<gene>
    <name evidence="10" type="ORF">DPQ25_13440</name>
</gene>
<feature type="transmembrane region" description="Helical" evidence="7">
    <location>
        <begin position="293"/>
        <end position="315"/>
    </location>
</feature>
<evidence type="ECO:0000256" key="2">
    <source>
        <dbReference type="ARBA" id="ARBA00022448"/>
    </source>
</evidence>
<dbReference type="Gene3D" id="1.10.3720.10">
    <property type="entry name" value="MetI-like"/>
    <property type="match status" value="1"/>
</dbReference>
<keyword evidence="4 7" id="KW-0812">Transmembrane</keyword>
<comment type="caution">
    <text evidence="10">The sequence shown here is derived from an EMBL/GenBank/DDBJ whole genome shotgun (WGS) entry which is preliminary data.</text>
</comment>
<evidence type="ECO:0000256" key="4">
    <source>
        <dbReference type="ARBA" id="ARBA00022692"/>
    </source>
</evidence>
<evidence type="ECO:0000256" key="3">
    <source>
        <dbReference type="ARBA" id="ARBA00022475"/>
    </source>
</evidence>
<feature type="compositionally biased region" description="Low complexity" evidence="8">
    <location>
        <begin position="1"/>
        <end position="12"/>
    </location>
</feature>
<organism evidence="10 11">
    <name type="scientific">Hydrogeniiclostridium mannosilyticum</name>
    <dbReference type="NCBI Taxonomy" id="2764322"/>
    <lineage>
        <taxon>Bacteria</taxon>
        <taxon>Bacillati</taxon>
        <taxon>Bacillota</taxon>
        <taxon>Clostridia</taxon>
        <taxon>Eubacteriales</taxon>
        <taxon>Acutalibacteraceae</taxon>
        <taxon>Hydrogeniiclostridium</taxon>
    </lineage>
</organism>
<sequence length="325" mass="36953">MRAGAAAVNPPKTTKKKKAAKPNEKLPLKKALKKFWPLYIMIGIVMLYYFIFNYIPIIMGTVLSFKDMKVGNTIWNAKFVGWDNYVEVFQEPEMLNLIKNTLEISIMRLFWGFWPPILLAICIFDILTPWYKKFCQTMVYIPYFFSWVIVYGIVFAFFSGNGLINNIMKDLGMGTYDFLTSKEAFRPLLIGSQVWKGVGWGTILYFAALTNVSPDLYDAAKVDGAGPLRKIMAITLPTMMPIITFQLIMSLGSILNNDFEQILMYYNAGVYEVADIIDTWVYRVGLGKMQYSIGQAVTMMKAVIGMILIVGSNYISNKVAGRGMW</sequence>
<dbReference type="RefSeq" id="WP_112333689.1">
    <property type="nucleotide sequence ID" value="NZ_QLYR01000015.1"/>
</dbReference>
<dbReference type="EMBL" id="QLYR01000015">
    <property type="protein sequence ID" value="RAQ22140.1"/>
    <property type="molecule type" value="Genomic_DNA"/>
</dbReference>
<dbReference type="CDD" id="cd06261">
    <property type="entry name" value="TM_PBP2"/>
    <property type="match status" value="1"/>
</dbReference>
<comment type="subcellular location">
    <subcellularLocation>
        <location evidence="1 7">Cell membrane</location>
        <topology evidence="1 7">Multi-pass membrane protein</topology>
    </subcellularLocation>
</comment>
<dbReference type="GO" id="GO:0055085">
    <property type="term" value="P:transmembrane transport"/>
    <property type="evidence" value="ECO:0007669"/>
    <property type="project" value="InterPro"/>
</dbReference>
<dbReference type="PANTHER" id="PTHR43227:SF11">
    <property type="entry name" value="BLL4140 PROTEIN"/>
    <property type="match status" value="1"/>
</dbReference>
<dbReference type="PANTHER" id="PTHR43227">
    <property type="entry name" value="BLL4140 PROTEIN"/>
    <property type="match status" value="1"/>
</dbReference>
<feature type="domain" description="ABC transmembrane type-1" evidence="9">
    <location>
        <begin position="98"/>
        <end position="312"/>
    </location>
</feature>
<comment type="similarity">
    <text evidence="7">Belongs to the binding-protein-dependent transport system permease family.</text>
</comment>
<dbReference type="InterPro" id="IPR050809">
    <property type="entry name" value="UgpAE/MalFG_permease"/>
</dbReference>